<comment type="caution">
    <text evidence="1">The sequence shown here is derived from an EMBL/GenBank/DDBJ whole genome shotgun (WGS) entry which is preliminary data.</text>
</comment>
<dbReference type="EMBL" id="JAAKGT010000003">
    <property type="protein sequence ID" value="NGM49913.1"/>
    <property type="molecule type" value="Genomic_DNA"/>
</dbReference>
<reference evidence="1" key="1">
    <citation type="submission" date="2020-02" db="EMBL/GenBank/DDBJ databases">
        <authorList>
            <person name="Gao J."/>
            <person name="Sun J."/>
        </authorList>
    </citation>
    <scope>NUCLEOTIDE SEQUENCE</scope>
    <source>
        <strain evidence="1">602-2</strain>
    </source>
</reference>
<organism evidence="1">
    <name type="scientific">Caulobacter sp. 602-2</name>
    <dbReference type="NCBI Taxonomy" id="2710887"/>
    <lineage>
        <taxon>Bacteria</taxon>
        <taxon>Pseudomonadati</taxon>
        <taxon>Pseudomonadota</taxon>
        <taxon>Alphaproteobacteria</taxon>
        <taxon>Caulobacterales</taxon>
        <taxon>Caulobacteraceae</taxon>
        <taxon>Caulobacter</taxon>
    </lineage>
</organism>
<accession>A0A6G4QWQ0</accession>
<dbReference type="RefSeq" id="WP_165258242.1">
    <property type="nucleotide sequence ID" value="NZ_JAAKGT010000003.1"/>
</dbReference>
<protein>
    <submittedName>
        <fullName evidence="1">Uncharacterized protein</fullName>
    </submittedName>
</protein>
<dbReference type="AlphaFoldDB" id="A0A6G4QWQ0"/>
<gene>
    <name evidence="1" type="ORF">G5B46_09880</name>
</gene>
<evidence type="ECO:0000313" key="1">
    <source>
        <dbReference type="EMBL" id="NGM49913.1"/>
    </source>
</evidence>
<sequence>MSSLIQSLSVDAAGNASRLDFSTTGGVNWPEWYRFLTIDGQPAYLIGNVCNTCTFFFERKEGAKGGLGVEALAETLEAGVSELAAGLTEQMAAAMPSGRYDALLLRVEPQATIHGGPGDYFTSEQLKAWGPCGAWNPKNEPAAPYYRAGVRPVASTEQLFEFIMPMFPPGDLAPSRIDHYRALIEDGQEPTALAISVLDVKYTDEETHWCLAHYLLDGHHKVEAAARNGRPITLVSFLAHEKGTSSSDQIAKALSILGGRRTLLT</sequence>
<proteinExistence type="predicted"/>
<name>A0A6G4QWQ0_9CAUL</name>